<accession>A0A194X0A8</accession>
<evidence type="ECO:0000313" key="1">
    <source>
        <dbReference type="EMBL" id="KUJ13630.1"/>
    </source>
</evidence>
<protein>
    <submittedName>
        <fullName evidence="1">Uncharacterized protein</fullName>
    </submittedName>
</protein>
<organism evidence="1 2">
    <name type="scientific">Mollisia scopiformis</name>
    <name type="common">Conifer needle endophyte fungus</name>
    <name type="synonym">Phialocephala scopiformis</name>
    <dbReference type="NCBI Taxonomy" id="149040"/>
    <lineage>
        <taxon>Eukaryota</taxon>
        <taxon>Fungi</taxon>
        <taxon>Dikarya</taxon>
        <taxon>Ascomycota</taxon>
        <taxon>Pezizomycotina</taxon>
        <taxon>Leotiomycetes</taxon>
        <taxon>Helotiales</taxon>
        <taxon>Mollisiaceae</taxon>
        <taxon>Mollisia</taxon>
    </lineage>
</organism>
<dbReference type="Proteomes" id="UP000070700">
    <property type="component" value="Unassembled WGS sequence"/>
</dbReference>
<dbReference type="CDD" id="cd12148">
    <property type="entry name" value="fungal_TF_MHR"/>
    <property type="match status" value="1"/>
</dbReference>
<reference evidence="1 2" key="1">
    <citation type="submission" date="2015-10" db="EMBL/GenBank/DDBJ databases">
        <title>Full genome of DAOMC 229536 Phialocephala scopiformis, a fungal endophyte of spruce producing the potent anti-insectan compound rugulosin.</title>
        <authorList>
            <consortium name="DOE Joint Genome Institute"/>
            <person name="Walker A.K."/>
            <person name="Frasz S.L."/>
            <person name="Seifert K.A."/>
            <person name="Miller J.D."/>
            <person name="Mondo S.J."/>
            <person name="Labutti K."/>
            <person name="Lipzen A."/>
            <person name="Dockter R."/>
            <person name="Kennedy M."/>
            <person name="Grigoriev I.V."/>
            <person name="Spatafora J.W."/>
        </authorList>
    </citation>
    <scope>NUCLEOTIDE SEQUENCE [LARGE SCALE GENOMIC DNA]</scope>
    <source>
        <strain evidence="1 2">CBS 120377</strain>
    </source>
</reference>
<dbReference type="OrthoDB" id="3989227at2759"/>
<proteinExistence type="predicted"/>
<dbReference type="GeneID" id="28832600"/>
<gene>
    <name evidence="1" type="ORF">LY89DRAFT_785273</name>
</gene>
<dbReference type="EMBL" id="KQ947422">
    <property type="protein sequence ID" value="KUJ13630.1"/>
    <property type="molecule type" value="Genomic_DNA"/>
</dbReference>
<dbReference type="RefSeq" id="XP_018067985.1">
    <property type="nucleotide sequence ID" value="XM_018222874.1"/>
</dbReference>
<name>A0A194X0A8_MOLSC</name>
<dbReference type="InParanoid" id="A0A194X0A8"/>
<evidence type="ECO:0000313" key="2">
    <source>
        <dbReference type="Proteomes" id="UP000070700"/>
    </source>
</evidence>
<keyword evidence="2" id="KW-1185">Reference proteome</keyword>
<sequence length="280" mass="31953">MVSELREEYIGTVAGMYYEAGTRDGHTLVGDASSSRSLVSPMGIWLRGKIEETSFDPSSISSRDINDLKDELVKLESFLFQQVKRIPSDTENSTYEDNENFNSWAKVLLSALGSKNWWFLHSPILHRALSQNIMILSPLVVTHSRNYLQKFLFIACAKDFQWFQWAWPGNHQPLHAIMILLKEVEQNPFGPDSELSRNIVDQAFALCNIDGGISGNEQGNIMPRPLTEGGQEAWEFIRRLRARAWIKAGLDPDLIMTREDVLKVLERQLEAMKLSDVRQL</sequence>
<dbReference type="AlphaFoldDB" id="A0A194X0A8"/>
<dbReference type="KEGG" id="psco:LY89DRAFT_785273"/>